<dbReference type="Proteomes" id="UP000483432">
    <property type="component" value="Unassembled WGS sequence"/>
</dbReference>
<organism evidence="2 3">
    <name type="scientific">Sulfuriferula multivorans</name>
    <dbReference type="NCBI Taxonomy" id="1559896"/>
    <lineage>
        <taxon>Bacteria</taxon>
        <taxon>Pseudomonadati</taxon>
        <taxon>Pseudomonadota</taxon>
        <taxon>Betaproteobacteria</taxon>
        <taxon>Nitrosomonadales</taxon>
        <taxon>Sulfuricellaceae</taxon>
        <taxon>Sulfuriferula</taxon>
    </lineage>
</organism>
<comment type="caution">
    <text evidence="2">The sequence shown here is derived from an EMBL/GenBank/DDBJ whole genome shotgun (WGS) entry which is preliminary data.</text>
</comment>
<proteinExistence type="predicted"/>
<dbReference type="EMBL" id="JAAFGW010000198">
    <property type="protein sequence ID" value="NDP49040.1"/>
    <property type="molecule type" value="Genomic_DNA"/>
</dbReference>
<dbReference type="AlphaFoldDB" id="A0A7C9TA93"/>
<protein>
    <submittedName>
        <fullName evidence="2">ANTAR domain-containing protein</fullName>
    </submittedName>
</protein>
<dbReference type="PROSITE" id="PS50921">
    <property type="entry name" value="ANTAR"/>
    <property type="match status" value="1"/>
</dbReference>
<dbReference type="Gene3D" id="1.10.10.10">
    <property type="entry name" value="Winged helix-like DNA-binding domain superfamily/Winged helix DNA-binding domain"/>
    <property type="match status" value="1"/>
</dbReference>
<sequence length="213" mass="24052">MTSFHQHKHVGISRAILAKKPCVLVLFPPEADGASLLTQLRRIGCSGEICWPHPPFIDARIDLIFLYISPEVEPMDYGWLQENGPPIISVVNFENPTMIDEALRIGVMAILMAPIKASGLLSTIITTLHQHAKNRHNSDRFSQLEKKVISLKLLEEAKRILIEKQKIFENEAYELLRSQAMAQRIPIEDIAREIIQSERIMSKIISGGPKNTI</sequence>
<dbReference type="InterPro" id="IPR005561">
    <property type="entry name" value="ANTAR"/>
</dbReference>
<feature type="domain" description="ANTAR" evidence="1">
    <location>
        <begin position="134"/>
        <end position="195"/>
    </location>
</feature>
<name>A0A7C9TA93_9PROT</name>
<dbReference type="GO" id="GO:0003723">
    <property type="term" value="F:RNA binding"/>
    <property type="evidence" value="ECO:0007669"/>
    <property type="project" value="InterPro"/>
</dbReference>
<dbReference type="InterPro" id="IPR011006">
    <property type="entry name" value="CheY-like_superfamily"/>
</dbReference>
<accession>A0A7C9TA93</accession>
<dbReference type="SUPFAM" id="SSF52172">
    <property type="entry name" value="CheY-like"/>
    <property type="match status" value="1"/>
</dbReference>
<dbReference type="Pfam" id="PF03861">
    <property type="entry name" value="ANTAR"/>
    <property type="match status" value="1"/>
</dbReference>
<dbReference type="PIRSF" id="PIRSF036382">
    <property type="entry name" value="RR_antiterm"/>
    <property type="match status" value="1"/>
</dbReference>
<evidence type="ECO:0000313" key="3">
    <source>
        <dbReference type="Proteomes" id="UP000483432"/>
    </source>
</evidence>
<evidence type="ECO:0000313" key="2">
    <source>
        <dbReference type="EMBL" id="NDP49040.1"/>
    </source>
</evidence>
<gene>
    <name evidence="2" type="ORF">GZ085_11780</name>
</gene>
<reference evidence="2 3" key="1">
    <citation type="submission" date="2019-09" db="EMBL/GenBank/DDBJ databases">
        <title>H2 Metabolism Revealed by Metagenomic Analysis in Subglacial Sediment of East Antarctica.</title>
        <authorList>
            <person name="Yang Z."/>
            <person name="Zhang Y."/>
            <person name="Lv Y."/>
            <person name="Yan W."/>
            <person name="Xiao X."/>
            <person name="Sun B."/>
            <person name="Ma H."/>
        </authorList>
    </citation>
    <scope>NUCLEOTIDE SEQUENCE [LARGE SCALE GENOMIC DNA]</scope>
    <source>
        <strain evidence="2">Bin2_2</strain>
    </source>
</reference>
<evidence type="ECO:0000259" key="1">
    <source>
        <dbReference type="PROSITE" id="PS50921"/>
    </source>
</evidence>
<dbReference type="Gene3D" id="3.40.50.2300">
    <property type="match status" value="1"/>
</dbReference>
<dbReference type="SMART" id="SM01012">
    <property type="entry name" value="ANTAR"/>
    <property type="match status" value="1"/>
</dbReference>
<dbReference type="InterPro" id="IPR036388">
    <property type="entry name" value="WH-like_DNA-bd_sf"/>
</dbReference>
<dbReference type="InterPro" id="IPR008327">
    <property type="entry name" value="Sig_transdc_resp-reg_antiterm"/>
</dbReference>
<dbReference type="InterPro" id="IPR049021">
    <property type="entry name" value="AmiR_N"/>
</dbReference>
<dbReference type="Pfam" id="PF21332">
    <property type="entry name" value="AmiR_N"/>
    <property type="match status" value="1"/>
</dbReference>